<accession>A0AAW2CEH2</accession>
<keyword evidence="1" id="KW-0732">Signal</keyword>
<feature type="signal peptide" evidence="1">
    <location>
        <begin position="1"/>
        <end position="22"/>
    </location>
</feature>
<evidence type="ECO:0000313" key="2">
    <source>
        <dbReference type="EMBL" id="KAK9996073.1"/>
    </source>
</evidence>
<dbReference type="AlphaFoldDB" id="A0AAW2CEH2"/>
<feature type="chain" id="PRO_5043710728" evidence="1">
    <location>
        <begin position="23"/>
        <end position="97"/>
    </location>
</feature>
<proteinExistence type="predicted"/>
<evidence type="ECO:0000313" key="3">
    <source>
        <dbReference type="Proteomes" id="UP001459277"/>
    </source>
</evidence>
<comment type="caution">
    <text evidence="2">The sequence shown here is derived from an EMBL/GenBank/DDBJ whole genome shotgun (WGS) entry which is preliminary data.</text>
</comment>
<reference evidence="2 3" key="1">
    <citation type="submission" date="2024-01" db="EMBL/GenBank/DDBJ databases">
        <title>A telomere-to-telomere, gap-free genome of sweet tea (Lithocarpus litseifolius).</title>
        <authorList>
            <person name="Zhou J."/>
        </authorList>
    </citation>
    <scope>NUCLEOTIDE SEQUENCE [LARGE SCALE GENOMIC DNA]</scope>
    <source>
        <strain evidence="2">Zhou-2022a</strain>
        <tissue evidence="2">Leaf</tissue>
    </source>
</reference>
<protein>
    <submittedName>
        <fullName evidence="2">Uncharacterized protein</fullName>
    </submittedName>
</protein>
<keyword evidence="3" id="KW-1185">Reference proteome</keyword>
<evidence type="ECO:0000256" key="1">
    <source>
        <dbReference type="SAM" id="SignalP"/>
    </source>
</evidence>
<sequence>MAMAKLLCILLLALLGISMVATQVMAKEAQYHLQSNAHHNAQEDVARHSTTNHACSTAKNVVPSACVFLLATMETRLCALATTTGRPRVEAPNALKL</sequence>
<gene>
    <name evidence="2" type="ORF">SO802_020759</name>
</gene>
<dbReference type="EMBL" id="JAZDWU010000007">
    <property type="protein sequence ID" value="KAK9996073.1"/>
    <property type="molecule type" value="Genomic_DNA"/>
</dbReference>
<dbReference type="Proteomes" id="UP001459277">
    <property type="component" value="Unassembled WGS sequence"/>
</dbReference>
<organism evidence="2 3">
    <name type="scientific">Lithocarpus litseifolius</name>
    <dbReference type="NCBI Taxonomy" id="425828"/>
    <lineage>
        <taxon>Eukaryota</taxon>
        <taxon>Viridiplantae</taxon>
        <taxon>Streptophyta</taxon>
        <taxon>Embryophyta</taxon>
        <taxon>Tracheophyta</taxon>
        <taxon>Spermatophyta</taxon>
        <taxon>Magnoliopsida</taxon>
        <taxon>eudicotyledons</taxon>
        <taxon>Gunneridae</taxon>
        <taxon>Pentapetalae</taxon>
        <taxon>rosids</taxon>
        <taxon>fabids</taxon>
        <taxon>Fagales</taxon>
        <taxon>Fagaceae</taxon>
        <taxon>Lithocarpus</taxon>
    </lineage>
</organism>
<name>A0AAW2CEH2_9ROSI</name>